<sequence length="154" mass="16542">MDLVRRFSSEAYVQALSSWTWLEGLERSKPVLANAFGDVFLQAPDGSFSFLGTVEGSLVPTWPDAASLQAAVNTREAQEQYLLSHLVHAAAEAGMDPGPDQVLSFTVPPVLGGELSVENIEPADFVVSVNIAGQVHEQVRSLPPGTPVTDVRIR</sequence>
<evidence type="ECO:0000313" key="3">
    <source>
        <dbReference type="Proteomes" id="UP001074726"/>
    </source>
</evidence>
<organism evidence="2 3">
    <name type="scientific">Nocardioides pini</name>
    <dbReference type="NCBI Taxonomy" id="2975053"/>
    <lineage>
        <taxon>Bacteria</taxon>
        <taxon>Bacillati</taxon>
        <taxon>Actinomycetota</taxon>
        <taxon>Actinomycetes</taxon>
        <taxon>Propionibacteriales</taxon>
        <taxon>Nocardioidaceae</taxon>
        <taxon>Nocardioides</taxon>
    </lineage>
</organism>
<gene>
    <name evidence="2" type="ORF">NYO98_20130</name>
</gene>
<proteinExistence type="predicted"/>
<dbReference type="RefSeq" id="WP_268113639.1">
    <property type="nucleotide sequence ID" value="NZ_JAPPUX010000006.1"/>
</dbReference>
<accession>A0ABT4CI05</accession>
<dbReference type="InterPro" id="IPR015002">
    <property type="entry name" value="T6SS_Tdi1_C"/>
</dbReference>
<evidence type="ECO:0000313" key="2">
    <source>
        <dbReference type="EMBL" id="MCY4728601.1"/>
    </source>
</evidence>
<name>A0ABT4CI05_9ACTN</name>
<comment type="caution">
    <text evidence="2">The sequence shown here is derived from an EMBL/GenBank/DDBJ whole genome shotgun (WGS) entry which is preliminary data.</text>
</comment>
<evidence type="ECO:0000259" key="1">
    <source>
        <dbReference type="Pfam" id="PF08906"/>
    </source>
</evidence>
<dbReference type="Pfam" id="PF08906">
    <property type="entry name" value="T6SS_Tdi1_C"/>
    <property type="match status" value="1"/>
</dbReference>
<keyword evidence="3" id="KW-1185">Reference proteome</keyword>
<protein>
    <submittedName>
        <fullName evidence="2">DUF1851 domain-containing protein</fullName>
    </submittedName>
</protein>
<dbReference type="Proteomes" id="UP001074726">
    <property type="component" value="Unassembled WGS sequence"/>
</dbReference>
<reference evidence="2" key="1">
    <citation type="submission" date="2022-08" db="EMBL/GenBank/DDBJ databases">
        <title>Genome sequencing of Nocardioides sp. STR2.</title>
        <authorList>
            <person name="So Y."/>
        </authorList>
    </citation>
    <scope>NUCLEOTIDE SEQUENCE</scope>
    <source>
        <strain evidence="2">STR2</strain>
    </source>
</reference>
<dbReference type="EMBL" id="JAPPUX010000006">
    <property type="protein sequence ID" value="MCY4728601.1"/>
    <property type="molecule type" value="Genomic_DNA"/>
</dbReference>
<feature type="domain" description="T6SS immunity protein Tdi1 C-terminal" evidence="1">
    <location>
        <begin position="71"/>
        <end position="135"/>
    </location>
</feature>